<evidence type="ECO:0000313" key="4">
    <source>
        <dbReference type="EMBL" id="CAD9486682.1"/>
    </source>
</evidence>
<evidence type="ECO:0008006" key="7">
    <source>
        <dbReference type="Google" id="ProtNLM"/>
    </source>
</evidence>
<keyword evidence="2" id="KW-0812">Transmembrane</keyword>
<dbReference type="EMBL" id="HBGV01007759">
    <property type="protein sequence ID" value="CAD9486689.1"/>
    <property type="molecule type" value="Transcribed_RNA"/>
</dbReference>
<organism evidence="6">
    <name type="scientific">Helicotheca tamesis</name>
    <dbReference type="NCBI Taxonomy" id="374047"/>
    <lineage>
        <taxon>Eukaryota</taxon>
        <taxon>Sar</taxon>
        <taxon>Stramenopiles</taxon>
        <taxon>Ochrophyta</taxon>
        <taxon>Bacillariophyta</taxon>
        <taxon>Mediophyceae</taxon>
        <taxon>Lithodesmiophycidae</taxon>
        <taxon>Lithodesmiales</taxon>
        <taxon>Lithodesmiaceae</taxon>
        <taxon>Helicotheca</taxon>
    </lineage>
</organism>
<feature type="chain" id="PRO_5035585167" description="Sugar phosphate transporter domain-containing protein" evidence="3">
    <location>
        <begin position="25"/>
        <end position="372"/>
    </location>
</feature>
<accession>A0A6U0FY02</accession>
<proteinExistence type="predicted"/>
<dbReference type="EMBL" id="HBGV01007757">
    <property type="protein sequence ID" value="CAD9486682.1"/>
    <property type="molecule type" value="Transcribed_RNA"/>
</dbReference>
<evidence type="ECO:0000256" key="2">
    <source>
        <dbReference type="SAM" id="Phobius"/>
    </source>
</evidence>
<keyword evidence="2" id="KW-0472">Membrane</keyword>
<protein>
    <recommendedName>
        <fullName evidence="7">Sugar phosphate transporter domain-containing protein</fullName>
    </recommendedName>
</protein>
<dbReference type="EMBL" id="HBGV01007760">
    <property type="protein sequence ID" value="CAD9486693.1"/>
    <property type="molecule type" value="Transcribed_RNA"/>
</dbReference>
<feature type="region of interest" description="Disordered" evidence="1">
    <location>
        <begin position="46"/>
        <end position="83"/>
    </location>
</feature>
<feature type="transmembrane region" description="Helical" evidence="2">
    <location>
        <begin position="232"/>
        <end position="252"/>
    </location>
</feature>
<gene>
    <name evidence="4" type="ORF">HTAM1171_LOCUS4754</name>
    <name evidence="5" type="ORF">HTAM1171_LOCUS4756</name>
    <name evidence="6" type="ORF">HTAM1171_LOCUS4757</name>
</gene>
<reference evidence="6" key="1">
    <citation type="submission" date="2021-01" db="EMBL/GenBank/DDBJ databases">
        <authorList>
            <person name="Corre E."/>
            <person name="Pelletier E."/>
            <person name="Niang G."/>
            <person name="Scheremetjew M."/>
            <person name="Finn R."/>
            <person name="Kale V."/>
            <person name="Holt S."/>
            <person name="Cochrane G."/>
            <person name="Meng A."/>
            <person name="Brown T."/>
            <person name="Cohen L."/>
        </authorList>
    </citation>
    <scope>NUCLEOTIDE SEQUENCE</scope>
    <source>
        <strain evidence="6">CCMP826</strain>
    </source>
</reference>
<dbReference type="AlphaFoldDB" id="A0A6U0FY02"/>
<feature type="transmembrane region" description="Helical" evidence="2">
    <location>
        <begin position="261"/>
        <end position="280"/>
    </location>
</feature>
<evidence type="ECO:0000313" key="5">
    <source>
        <dbReference type="EMBL" id="CAD9486689.1"/>
    </source>
</evidence>
<feature type="transmembrane region" description="Helical" evidence="2">
    <location>
        <begin position="286"/>
        <end position="303"/>
    </location>
</feature>
<keyword evidence="2" id="KW-1133">Transmembrane helix</keyword>
<feature type="signal peptide" evidence="3">
    <location>
        <begin position="1"/>
        <end position="24"/>
    </location>
</feature>
<name>A0A6U0FY02_9STRA</name>
<feature type="transmembrane region" description="Helical" evidence="2">
    <location>
        <begin position="173"/>
        <end position="193"/>
    </location>
</feature>
<evidence type="ECO:0000256" key="1">
    <source>
        <dbReference type="SAM" id="MobiDB-lite"/>
    </source>
</evidence>
<feature type="transmembrane region" description="Helical" evidence="2">
    <location>
        <begin position="200"/>
        <end position="220"/>
    </location>
</feature>
<sequence length="372" mass="40876">MQRTTTFAAIICSLLLFLAKGCTGSSHSNTKNTFLTSSHSHHRALFLPRGGDRGSSTPPVIKPKARTNEIRGGAPSNSNRVSEDAGETLKITDCTIGDILKGRINISTASKAVIQNLRSSERLPYLISFGLSMVYLYYFSTTTPPKCNDYSNGFCVTNLKDGKCVNQNNSHLWAWHEDIIFTIVAIILPYTNFCDDNLGVATKIAIPAIIFGHGFLHWWISSQDCVLGDLKLATSFYKIFVGALTAIIFFLFSDLPSKRPLLFILAEVAAITFGIVQMTLDKAKDGDAVAALFLASQLMIGYLGAFHPGKLATKLVGQTFVFPCVVSLIEYLKCDWLSKVGGHFWYDFFLHISIISALLPADIVELKAKLTK</sequence>
<evidence type="ECO:0000256" key="3">
    <source>
        <dbReference type="SAM" id="SignalP"/>
    </source>
</evidence>
<evidence type="ECO:0000313" key="6">
    <source>
        <dbReference type="EMBL" id="CAD9486693.1"/>
    </source>
</evidence>
<keyword evidence="3" id="KW-0732">Signal</keyword>